<dbReference type="EMBL" id="CP042806">
    <property type="protein sequence ID" value="QEE26756.1"/>
    <property type="molecule type" value="Genomic_DNA"/>
</dbReference>
<evidence type="ECO:0000256" key="2">
    <source>
        <dbReference type="SAM" id="SignalP"/>
    </source>
</evidence>
<dbReference type="AlphaFoldDB" id="A0A5B9E9L2"/>
<reference evidence="3 4" key="1">
    <citation type="submission" date="2019-08" db="EMBL/GenBank/DDBJ databases">
        <title>Complete genome sequence of Terriglobus albidus strain ORNL.</title>
        <authorList>
            <person name="Podar M."/>
        </authorList>
    </citation>
    <scope>NUCLEOTIDE SEQUENCE [LARGE SCALE GENOMIC DNA]</scope>
    <source>
        <strain evidence="3 4">ORNL</strain>
    </source>
</reference>
<evidence type="ECO:0000313" key="3">
    <source>
        <dbReference type="EMBL" id="QEE26756.1"/>
    </source>
</evidence>
<feature type="region of interest" description="Disordered" evidence="1">
    <location>
        <begin position="115"/>
        <end position="135"/>
    </location>
</feature>
<sequence>MKRFAALLLSLTATAFAASTPIAGSWKIYGDVSGYPVNESCTFSIDKDNKITGTCSLGNKSYDVTGTLEDTKLTFKHGGEYEGQALILTWVGTLAEDGSLAGTIDVQPLGYPGTFTAKKAEEDKPKAEDKPAAQQ</sequence>
<organism evidence="3 4">
    <name type="scientific">Terriglobus albidus</name>
    <dbReference type="NCBI Taxonomy" id="1592106"/>
    <lineage>
        <taxon>Bacteria</taxon>
        <taxon>Pseudomonadati</taxon>
        <taxon>Acidobacteriota</taxon>
        <taxon>Terriglobia</taxon>
        <taxon>Terriglobales</taxon>
        <taxon>Acidobacteriaceae</taxon>
        <taxon>Terriglobus</taxon>
    </lineage>
</organism>
<dbReference type="KEGG" id="talb:FTW19_01300"/>
<feature type="chain" id="PRO_5022945820" evidence="2">
    <location>
        <begin position="18"/>
        <end position="135"/>
    </location>
</feature>
<accession>A0A5B9E9L2</accession>
<evidence type="ECO:0000313" key="4">
    <source>
        <dbReference type="Proteomes" id="UP000321820"/>
    </source>
</evidence>
<dbReference type="OrthoDB" id="120861at2"/>
<gene>
    <name evidence="3" type="ORF">FTW19_01300</name>
</gene>
<proteinExistence type="predicted"/>
<evidence type="ECO:0000256" key="1">
    <source>
        <dbReference type="SAM" id="MobiDB-lite"/>
    </source>
</evidence>
<keyword evidence="4" id="KW-1185">Reference proteome</keyword>
<protein>
    <submittedName>
        <fullName evidence="3">Uncharacterized protein</fullName>
    </submittedName>
</protein>
<dbReference type="RefSeq" id="WP_147645894.1">
    <property type="nucleotide sequence ID" value="NZ_CP042806.1"/>
</dbReference>
<keyword evidence="2" id="KW-0732">Signal</keyword>
<feature type="compositionally biased region" description="Basic and acidic residues" evidence="1">
    <location>
        <begin position="118"/>
        <end position="135"/>
    </location>
</feature>
<dbReference type="Proteomes" id="UP000321820">
    <property type="component" value="Chromosome"/>
</dbReference>
<feature type="signal peptide" evidence="2">
    <location>
        <begin position="1"/>
        <end position="17"/>
    </location>
</feature>
<name>A0A5B9E9L2_9BACT</name>